<feature type="transmembrane region" description="Helical" evidence="8">
    <location>
        <begin position="206"/>
        <end position="227"/>
    </location>
</feature>
<feature type="transmembrane region" description="Helical" evidence="8">
    <location>
        <begin position="21"/>
        <end position="40"/>
    </location>
</feature>
<dbReference type="GeneID" id="79790971"/>
<evidence type="ECO:0000256" key="6">
    <source>
        <dbReference type="ARBA" id="ARBA00022989"/>
    </source>
</evidence>
<keyword evidence="6 8" id="KW-1133">Transmembrane helix</keyword>
<evidence type="ECO:0000313" key="9">
    <source>
        <dbReference type="EMBL" id="WIY47767.1"/>
    </source>
</evidence>
<dbReference type="PANTHER" id="PTHR36838:SF4">
    <property type="entry name" value="AUXIN EFFLUX CARRIER FAMILY PROTEIN"/>
    <property type="match status" value="1"/>
</dbReference>
<feature type="transmembrane region" description="Helical" evidence="8">
    <location>
        <begin position="52"/>
        <end position="71"/>
    </location>
</feature>
<feature type="transmembrane region" description="Helical" evidence="8">
    <location>
        <begin position="78"/>
        <end position="98"/>
    </location>
</feature>
<name>A0ABY9AM15_PARCI</name>
<feature type="transmembrane region" description="Helical" evidence="8">
    <location>
        <begin position="142"/>
        <end position="163"/>
    </location>
</feature>
<evidence type="ECO:0000256" key="7">
    <source>
        <dbReference type="ARBA" id="ARBA00023136"/>
    </source>
</evidence>
<keyword evidence="3" id="KW-0813">Transport</keyword>
<proteinExistence type="inferred from homology"/>
<sequence>MPRHPPARAPGILRAVNYAQLLFPDFSLILFGYLICRYTALDRSVWQPVEGLVYYLLFPVLLFQSIVRTPIHLGETSGLIGAGVLMGLCGIGLAYALPKIPGLSGRIDARDHAASAQVAFRFNSFIGLALAERLAGAQGLQLIAVLIGVCVPIFNVAAVWPMARAGSQGFLKELVRNPLILATASGLAANLLGLRIPGWMEPSVNRVGAASIALGLMSAGAGMQLGLLTRSTLLSASVLSIRHLVQPVAACLLARWFRLDGVQTTVLMAFSALPTASTCYVLAARMGYNGPYVAGLVTLSTVLGVFSLPLALGWLAP</sequence>
<evidence type="ECO:0000256" key="4">
    <source>
        <dbReference type="ARBA" id="ARBA00022475"/>
    </source>
</evidence>
<gene>
    <name evidence="9" type="ORF">QRO08_18305</name>
</gene>
<protein>
    <submittedName>
        <fullName evidence="9">AEC family transporter</fullName>
    </submittedName>
</protein>
<organism evidence="9 10">
    <name type="scientific">Paracidovorax citrulli</name>
    <name type="common">Acidovorax citrulli</name>
    <dbReference type="NCBI Taxonomy" id="80869"/>
    <lineage>
        <taxon>Bacteria</taxon>
        <taxon>Pseudomonadati</taxon>
        <taxon>Pseudomonadota</taxon>
        <taxon>Betaproteobacteria</taxon>
        <taxon>Burkholderiales</taxon>
        <taxon>Comamonadaceae</taxon>
        <taxon>Paracidovorax</taxon>
    </lineage>
</organism>
<dbReference type="Proteomes" id="UP001242732">
    <property type="component" value="Chromosome"/>
</dbReference>
<feature type="transmembrane region" description="Helical" evidence="8">
    <location>
        <begin position="292"/>
        <end position="316"/>
    </location>
</feature>
<comment type="subcellular location">
    <subcellularLocation>
        <location evidence="1">Cell membrane</location>
        <topology evidence="1">Multi-pass membrane protein</topology>
    </subcellularLocation>
</comment>
<comment type="similarity">
    <text evidence="2">Belongs to the auxin efflux carrier (TC 2.A.69) family.</text>
</comment>
<keyword evidence="4" id="KW-1003">Cell membrane</keyword>
<accession>A0ABY9AM15</accession>
<dbReference type="InterPro" id="IPR004776">
    <property type="entry name" value="Mem_transp_PIN-like"/>
</dbReference>
<feature type="transmembrane region" description="Helical" evidence="8">
    <location>
        <begin position="118"/>
        <end position="135"/>
    </location>
</feature>
<feature type="transmembrane region" description="Helical" evidence="8">
    <location>
        <begin position="266"/>
        <end position="286"/>
    </location>
</feature>
<evidence type="ECO:0000256" key="1">
    <source>
        <dbReference type="ARBA" id="ARBA00004651"/>
    </source>
</evidence>
<dbReference type="PANTHER" id="PTHR36838">
    <property type="entry name" value="AUXIN EFFLUX CARRIER FAMILY PROTEIN"/>
    <property type="match status" value="1"/>
</dbReference>
<evidence type="ECO:0000256" key="3">
    <source>
        <dbReference type="ARBA" id="ARBA00022448"/>
    </source>
</evidence>
<dbReference type="EMBL" id="CP127363">
    <property type="protein sequence ID" value="WIY47767.1"/>
    <property type="molecule type" value="Genomic_DNA"/>
</dbReference>
<reference evidence="9 10" key="1">
    <citation type="submission" date="2023-06" db="EMBL/GenBank/DDBJ databases">
        <authorList>
            <person name="Ham H."/>
            <person name="Park D.S."/>
        </authorList>
    </citation>
    <scope>NUCLEOTIDE SEQUENCE [LARGE SCALE GENOMIC DNA]</scope>
    <source>
        <strain evidence="9 10">KACC 17005</strain>
    </source>
</reference>
<evidence type="ECO:0000256" key="5">
    <source>
        <dbReference type="ARBA" id="ARBA00022692"/>
    </source>
</evidence>
<evidence type="ECO:0000313" key="10">
    <source>
        <dbReference type="Proteomes" id="UP001242732"/>
    </source>
</evidence>
<evidence type="ECO:0000256" key="2">
    <source>
        <dbReference type="ARBA" id="ARBA00010145"/>
    </source>
</evidence>
<keyword evidence="5 8" id="KW-0812">Transmembrane</keyword>
<keyword evidence="7 8" id="KW-0472">Membrane</keyword>
<dbReference type="Gene3D" id="1.20.1530.20">
    <property type="match status" value="1"/>
</dbReference>
<feature type="transmembrane region" description="Helical" evidence="8">
    <location>
        <begin position="175"/>
        <end position="194"/>
    </location>
</feature>
<keyword evidence="10" id="KW-1185">Reference proteome</keyword>
<dbReference type="InterPro" id="IPR038770">
    <property type="entry name" value="Na+/solute_symporter_sf"/>
</dbReference>
<evidence type="ECO:0000256" key="8">
    <source>
        <dbReference type="SAM" id="Phobius"/>
    </source>
</evidence>
<dbReference type="Pfam" id="PF03547">
    <property type="entry name" value="Mem_trans"/>
    <property type="match status" value="1"/>
</dbReference>
<dbReference type="RefSeq" id="WP_011794451.1">
    <property type="nucleotide sequence ID" value="NZ_CP023687.1"/>
</dbReference>